<organism evidence="1 2">
    <name type="scientific">Nannocystis radixulma</name>
    <dbReference type="NCBI Taxonomy" id="2995305"/>
    <lineage>
        <taxon>Bacteria</taxon>
        <taxon>Pseudomonadati</taxon>
        <taxon>Myxococcota</taxon>
        <taxon>Polyangia</taxon>
        <taxon>Nannocystales</taxon>
        <taxon>Nannocystaceae</taxon>
        <taxon>Nannocystis</taxon>
    </lineage>
</organism>
<evidence type="ECO:0000313" key="1">
    <source>
        <dbReference type="EMBL" id="MDC0670086.1"/>
    </source>
</evidence>
<evidence type="ECO:0000313" key="2">
    <source>
        <dbReference type="Proteomes" id="UP001217838"/>
    </source>
</evidence>
<dbReference type="Proteomes" id="UP001217838">
    <property type="component" value="Unassembled WGS sequence"/>
</dbReference>
<dbReference type="EMBL" id="JAQNDN010000010">
    <property type="protein sequence ID" value="MDC0670086.1"/>
    <property type="molecule type" value="Genomic_DNA"/>
</dbReference>
<keyword evidence="2" id="KW-1185">Reference proteome</keyword>
<reference evidence="1 2" key="1">
    <citation type="submission" date="2022-11" db="EMBL/GenBank/DDBJ databases">
        <title>Minimal conservation of predation-associated metabolite biosynthetic gene clusters underscores biosynthetic potential of Myxococcota including descriptions for ten novel species: Archangium lansinium sp. nov., Myxococcus landrumus sp. nov., Nannocystis bai.</title>
        <authorList>
            <person name="Ahearne A."/>
            <person name="Stevens C."/>
            <person name="Dowd S."/>
        </authorList>
    </citation>
    <scope>NUCLEOTIDE SEQUENCE [LARGE SCALE GENOMIC DNA]</scope>
    <source>
        <strain evidence="1 2">NCELM</strain>
    </source>
</reference>
<gene>
    <name evidence="1" type="ORF">POL58_20200</name>
</gene>
<name>A0ABT5BAS0_9BACT</name>
<protein>
    <submittedName>
        <fullName evidence="1">Uncharacterized protein</fullName>
    </submittedName>
</protein>
<sequence>MENPFAWIRRDPSIARYHGQHVALHPTRGVVAHAFQLDAMMTELRASGVPLDDIVLDFISDSPF</sequence>
<dbReference type="RefSeq" id="WP_271999901.1">
    <property type="nucleotide sequence ID" value="NZ_JAQNDN010000010.1"/>
</dbReference>
<proteinExistence type="predicted"/>
<comment type="caution">
    <text evidence="1">The sequence shown here is derived from an EMBL/GenBank/DDBJ whole genome shotgun (WGS) entry which is preliminary data.</text>
</comment>
<accession>A0ABT5BAS0</accession>